<dbReference type="SUPFAM" id="SSF51679">
    <property type="entry name" value="Bacterial luciferase-like"/>
    <property type="match status" value="1"/>
</dbReference>
<dbReference type="InterPro" id="IPR011251">
    <property type="entry name" value="Luciferase-like_dom"/>
</dbReference>
<dbReference type="Proteomes" id="UP000306420">
    <property type="component" value="Unassembled WGS sequence"/>
</dbReference>
<dbReference type="GO" id="GO:0004497">
    <property type="term" value="F:monooxygenase activity"/>
    <property type="evidence" value="ECO:0007669"/>
    <property type="project" value="UniProtKB-KW"/>
</dbReference>
<keyword evidence="1" id="KW-0560">Oxidoreductase</keyword>
<evidence type="ECO:0000256" key="2">
    <source>
        <dbReference type="ARBA" id="ARBA00023033"/>
    </source>
</evidence>
<organism evidence="4 5">
    <name type="scientific">Ruoffia tabacinasalis</name>
    <dbReference type="NCBI Taxonomy" id="87458"/>
    <lineage>
        <taxon>Bacteria</taxon>
        <taxon>Bacillati</taxon>
        <taxon>Bacillota</taxon>
        <taxon>Bacilli</taxon>
        <taxon>Lactobacillales</taxon>
        <taxon>Aerococcaceae</taxon>
        <taxon>Ruoffia</taxon>
    </lineage>
</organism>
<reference evidence="4 5" key="1">
    <citation type="submission" date="2019-05" db="EMBL/GenBank/DDBJ databases">
        <title>The metagenome of a microbial culture collection derived from dairy environment covers the genomic content of the human microbiome.</title>
        <authorList>
            <person name="Roder T."/>
            <person name="Wuthrich D."/>
            <person name="Sattari Z."/>
            <person name="Von Ah U."/>
            <person name="Bar C."/>
            <person name="Ronchi F."/>
            <person name="Macpherson A.J."/>
            <person name="Ganal-Vonarburg S.C."/>
            <person name="Bruggmann R."/>
            <person name="Vergeres G."/>
        </authorList>
    </citation>
    <scope>NUCLEOTIDE SEQUENCE [LARGE SCALE GENOMIC DNA]</scope>
    <source>
        <strain evidence="4 5">FAM 24227</strain>
    </source>
</reference>
<dbReference type="InterPro" id="IPR050766">
    <property type="entry name" value="Bact_Lucif_Oxidored"/>
</dbReference>
<dbReference type="PANTHER" id="PTHR30137:SF8">
    <property type="entry name" value="BLR5498 PROTEIN"/>
    <property type="match status" value="1"/>
</dbReference>
<dbReference type="EMBL" id="VBSP01000046">
    <property type="protein sequence ID" value="TLQ39829.1"/>
    <property type="molecule type" value="Genomic_DNA"/>
</dbReference>
<dbReference type="PANTHER" id="PTHR30137">
    <property type="entry name" value="LUCIFERASE-LIKE MONOOXYGENASE"/>
    <property type="match status" value="1"/>
</dbReference>
<keyword evidence="2" id="KW-0503">Monooxygenase</keyword>
<feature type="domain" description="Luciferase-like" evidence="3">
    <location>
        <begin position="18"/>
        <end position="311"/>
    </location>
</feature>
<gene>
    <name evidence="4" type="ORF">FEZ33_10120</name>
</gene>
<dbReference type="Gene3D" id="3.20.20.30">
    <property type="entry name" value="Luciferase-like domain"/>
    <property type="match status" value="1"/>
</dbReference>
<dbReference type="GO" id="GO:0016705">
    <property type="term" value="F:oxidoreductase activity, acting on paired donors, with incorporation or reduction of molecular oxygen"/>
    <property type="evidence" value="ECO:0007669"/>
    <property type="project" value="InterPro"/>
</dbReference>
<comment type="caution">
    <text evidence="4">The sequence shown here is derived from an EMBL/GenBank/DDBJ whole genome shotgun (WGS) entry which is preliminary data.</text>
</comment>
<evidence type="ECO:0000313" key="4">
    <source>
        <dbReference type="EMBL" id="TLQ39829.1"/>
    </source>
</evidence>
<dbReference type="InterPro" id="IPR036661">
    <property type="entry name" value="Luciferase-like_sf"/>
</dbReference>
<protein>
    <submittedName>
        <fullName evidence="4">LLM class flavin-dependent oxidoreductase</fullName>
    </submittedName>
</protein>
<evidence type="ECO:0000256" key="1">
    <source>
        <dbReference type="ARBA" id="ARBA00023002"/>
    </source>
</evidence>
<sequence>MKSQKNTLPQIDTSNGIEFGLYTLGDIVTNPHTGVRMSEKERIDQIIEMALLAEQAGMDVFQVGESHQEHFVSQAHMIILSAIAQATKDIKLTSGATIISTSDPVRVYEDAATIDLISDGRFEIVAGRASRVGIFDLLGYKLDDYEALFEEKLDLLLKINRSKRVTWEGEFRAPLNDAQVLPRPDNESGSLPIWRAVGGSLNSARNAAIAGIPLYLAYLGGPAEAFRHLTDAYRETAVHEGYDVNTLPVATASYLYVREDAQKAFQEYYPHVNSGMVHSNGQSFPKQQFAQGLDSRSIINVGDPSLVIEKLLYQHEVFGMDRYVGQIDLGGVSTDDIKRTIDLLATKVIPEVKKHTKK</sequence>
<name>A0A5R9DV79_9LACT</name>
<proteinExistence type="predicted"/>
<evidence type="ECO:0000313" key="5">
    <source>
        <dbReference type="Proteomes" id="UP000306420"/>
    </source>
</evidence>
<dbReference type="GO" id="GO:0005829">
    <property type="term" value="C:cytosol"/>
    <property type="evidence" value="ECO:0007669"/>
    <property type="project" value="TreeGrafter"/>
</dbReference>
<evidence type="ECO:0000259" key="3">
    <source>
        <dbReference type="Pfam" id="PF00296"/>
    </source>
</evidence>
<accession>A0A5R9DV79</accession>
<dbReference type="RefSeq" id="WP_138405268.1">
    <property type="nucleotide sequence ID" value="NZ_VBSP01000046.1"/>
</dbReference>
<dbReference type="OrthoDB" id="9776438at2"/>
<dbReference type="Pfam" id="PF00296">
    <property type="entry name" value="Bac_luciferase"/>
    <property type="match status" value="1"/>
</dbReference>
<dbReference type="AlphaFoldDB" id="A0A5R9DV79"/>